<sequence length="212" mass="23510">MTATHPSSPALVRSSLRNQIRQVLIDGLVSGRWQPGDRIVERRVATELGVSQAPVREALRELETLRLIESSPNRGARVRAFTPDDLAEIYPVRAGLEQVAAELASPRLAGDVTALEHHLALMRAAVNTPEQVRHVFAFHREIVRASGNRVLLHSWESLGLEVWTAVSLRLRGLGLDEEAADHEPIVEAFRRQEPGIGVLVRDHVLGCATMRR</sequence>
<evidence type="ECO:0000313" key="5">
    <source>
        <dbReference type="EMBL" id="MCQ4084190.1"/>
    </source>
</evidence>
<keyword evidence="6" id="KW-1185">Reference proteome</keyword>
<dbReference type="SUPFAM" id="SSF46785">
    <property type="entry name" value="Winged helix' DNA-binding domain"/>
    <property type="match status" value="1"/>
</dbReference>
<dbReference type="PANTHER" id="PTHR43537:SF24">
    <property type="entry name" value="GLUCONATE OPERON TRANSCRIPTIONAL REPRESSOR"/>
    <property type="match status" value="1"/>
</dbReference>
<dbReference type="Pfam" id="PF07729">
    <property type="entry name" value="FCD"/>
    <property type="match status" value="1"/>
</dbReference>
<dbReference type="Gene3D" id="1.10.10.10">
    <property type="entry name" value="Winged helix-like DNA-binding domain superfamily/Winged helix DNA-binding domain"/>
    <property type="match status" value="1"/>
</dbReference>
<evidence type="ECO:0000256" key="1">
    <source>
        <dbReference type="ARBA" id="ARBA00023015"/>
    </source>
</evidence>
<keyword evidence="2" id="KW-0238">DNA-binding</keyword>
<dbReference type="SMART" id="SM00895">
    <property type="entry name" value="FCD"/>
    <property type="match status" value="1"/>
</dbReference>
<evidence type="ECO:0000259" key="4">
    <source>
        <dbReference type="PROSITE" id="PS50949"/>
    </source>
</evidence>
<dbReference type="PROSITE" id="PS50949">
    <property type="entry name" value="HTH_GNTR"/>
    <property type="match status" value="1"/>
</dbReference>
<reference evidence="5" key="1">
    <citation type="submission" date="2022-06" db="EMBL/GenBank/DDBJ databases">
        <title>Draft genome sequence of Streptomyces sp. RB6PN25 isolated from peat swamp forest in Thailand.</title>
        <authorList>
            <person name="Duangmal K."/>
            <person name="Klaysubun C."/>
        </authorList>
    </citation>
    <scope>NUCLEOTIDE SEQUENCE</scope>
    <source>
        <strain evidence="5">RB6PN25</strain>
    </source>
</reference>
<organism evidence="5 6">
    <name type="scientific">Streptomyces humicola</name>
    <dbReference type="NCBI Taxonomy" id="2953240"/>
    <lineage>
        <taxon>Bacteria</taxon>
        <taxon>Bacillati</taxon>
        <taxon>Actinomycetota</taxon>
        <taxon>Actinomycetes</taxon>
        <taxon>Kitasatosporales</taxon>
        <taxon>Streptomycetaceae</taxon>
        <taxon>Streptomyces</taxon>
    </lineage>
</organism>
<keyword evidence="1" id="KW-0805">Transcription regulation</keyword>
<dbReference type="RefSeq" id="WP_255923235.1">
    <property type="nucleotide sequence ID" value="NZ_JANFNG010000031.1"/>
</dbReference>
<dbReference type="CDD" id="cd07377">
    <property type="entry name" value="WHTH_GntR"/>
    <property type="match status" value="1"/>
</dbReference>
<dbReference type="InterPro" id="IPR011711">
    <property type="entry name" value="GntR_C"/>
</dbReference>
<dbReference type="Pfam" id="PF00392">
    <property type="entry name" value="GntR"/>
    <property type="match status" value="1"/>
</dbReference>
<dbReference type="InterPro" id="IPR008920">
    <property type="entry name" value="TF_FadR/GntR_C"/>
</dbReference>
<gene>
    <name evidence="5" type="ORF">NGB36_27350</name>
</gene>
<dbReference type="Proteomes" id="UP001057702">
    <property type="component" value="Unassembled WGS sequence"/>
</dbReference>
<evidence type="ECO:0000256" key="2">
    <source>
        <dbReference type="ARBA" id="ARBA00023125"/>
    </source>
</evidence>
<proteinExistence type="predicted"/>
<dbReference type="Gene3D" id="1.20.120.530">
    <property type="entry name" value="GntR ligand-binding domain-like"/>
    <property type="match status" value="1"/>
</dbReference>
<name>A0ABT1Q4D0_9ACTN</name>
<dbReference type="InterPro" id="IPR036390">
    <property type="entry name" value="WH_DNA-bd_sf"/>
</dbReference>
<keyword evidence="3" id="KW-0804">Transcription</keyword>
<dbReference type="SMART" id="SM00345">
    <property type="entry name" value="HTH_GNTR"/>
    <property type="match status" value="1"/>
</dbReference>
<comment type="caution">
    <text evidence="5">The sequence shown here is derived from an EMBL/GenBank/DDBJ whole genome shotgun (WGS) entry which is preliminary data.</text>
</comment>
<evidence type="ECO:0000256" key="3">
    <source>
        <dbReference type="ARBA" id="ARBA00023163"/>
    </source>
</evidence>
<dbReference type="InterPro" id="IPR036388">
    <property type="entry name" value="WH-like_DNA-bd_sf"/>
</dbReference>
<dbReference type="InterPro" id="IPR000524">
    <property type="entry name" value="Tscrpt_reg_HTH_GntR"/>
</dbReference>
<feature type="domain" description="HTH gntR-type" evidence="4">
    <location>
        <begin position="14"/>
        <end position="81"/>
    </location>
</feature>
<dbReference type="EMBL" id="JANFNG010000031">
    <property type="protein sequence ID" value="MCQ4084190.1"/>
    <property type="molecule type" value="Genomic_DNA"/>
</dbReference>
<protein>
    <submittedName>
        <fullName evidence="5">GntR family transcriptional regulator</fullName>
    </submittedName>
</protein>
<accession>A0ABT1Q4D0</accession>
<dbReference type="SUPFAM" id="SSF48008">
    <property type="entry name" value="GntR ligand-binding domain-like"/>
    <property type="match status" value="1"/>
</dbReference>
<evidence type="ECO:0000313" key="6">
    <source>
        <dbReference type="Proteomes" id="UP001057702"/>
    </source>
</evidence>
<dbReference type="PANTHER" id="PTHR43537">
    <property type="entry name" value="TRANSCRIPTIONAL REGULATOR, GNTR FAMILY"/>
    <property type="match status" value="1"/>
</dbReference>